<feature type="transmembrane region" description="Helical" evidence="2">
    <location>
        <begin position="383"/>
        <end position="404"/>
    </location>
</feature>
<dbReference type="EMBL" id="JNBR01000093">
    <property type="protein sequence ID" value="OQR97926.1"/>
    <property type="molecule type" value="Genomic_DNA"/>
</dbReference>
<keyword evidence="2" id="KW-1133">Transmembrane helix</keyword>
<dbReference type="Gene3D" id="3.30.40.10">
    <property type="entry name" value="Zinc/RING finger domain, C3HC4 (zinc finger)"/>
    <property type="match status" value="1"/>
</dbReference>
<keyword evidence="5" id="KW-1185">Reference proteome</keyword>
<dbReference type="Pfam" id="PF24681">
    <property type="entry name" value="Kelch_KLHDC2_KLHL20_DRC7"/>
    <property type="match status" value="1"/>
</dbReference>
<organism evidence="4 5">
    <name type="scientific">Achlya hypogyna</name>
    <name type="common">Oomycete</name>
    <name type="synonym">Protoachlya hypogyna</name>
    <dbReference type="NCBI Taxonomy" id="1202772"/>
    <lineage>
        <taxon>Eukaryota</taxon>
        <taxon>Sar</taxon>
        <taxon>Stramenopiles</taxon>
        <taxon>Oomycota</taxon>
        <taxon>Saprolegniomycetes</taxon>
        <taxon>Saprolegniales</taxon>
        <taxon>Achlyaceae</taxon>
        <taxon>Achlya</taxon>
    </lineage>
</organism>
<dbReference type="PANTHER" id="PTHR23244:SF456">
    <property type="entry name" value="MULTIPLE EPIDERMAL GROWTH FACTOR-LIKE DOMAINS PROTEIN 8"/>
    <property type="match status" value="1"/>
</dbReference>
<gene>
    <name evidence="4" type="ORF">ACHHYP_09431</name>
</gene>
<dbReference type="InterPro" id="IPR015915">
    <property type="entry name" value="Kelch-typ_b-propeller"/>
</dbReference>
<evidence type="ECO:0000256" key="2">
    <source>
        <dbReference type="SAM" id="Phobius"/>
    </source>
</evidence>
<proteinExistence type="predicted"/>
<dbReference type="PROSITE" id="PS50089">
    <property type="entry name" value="ZF_RING_2"/>
    <property type="match status" value="1"/>
</dbReference>
<protein>
    <recommendedName>
        <fullName evidence="3">RING-type domain-containing protein</fullName>
    </recommendedName>
</protein>
<dbReference type="Pfam" id="PF13639">
    <property type="entry name" value="zf-RING_2"/>
    <property type="match status" value="1"/>
</dbReference>
<dbReference type="OrthoDB" id="199876at2759"/>
<keyword evidence="2" id="KW-0472">Membrane</keyword>
<dbReference type="InterPro" id="IPR013083">
    <property type="entry name" value="Znf_RING/FYVE/PHD"/>
</dbReference>
<dbReference type="AlphaFoldDB" id="A0A1V9ZIY4"/>
<dbReference type="SUPFAM" id="SSF57850">
    <property type="entry name" value="RING/U-box"/>
    <property type="match status" value="1"/>
</dbReference>
<keyword evidence="2" id="KW-0812">Transmembrane</keyword>
<dbReference type="Proteomes" id="UP000243579">
    <property type="component" value="Unassembled WGS sequence"/>
</dbReference>
<reference evidence="4 5" key="1">
    <citation type="journal article" date="2014" name="Genome Biol. Evol.">
        <title>The secreted proteins of Achlya hypogyna and Thraustotheca clavata identify the ancestral oomycete secretome and reveal gene acquisitions by horizontal gene transfer.</title>
        <authorList>
            <person name="Misner I."/>
            <person name="Blouin N."/>
            <person name="Leonard G."/>
            <person name="Richards T.A."/>
            <person name="Lane C.E."/>
        </authorList>
    </citation>
    <scope>NUCLEOTIDE SEQUENCE [LARGE SCALE GENOMIC DNA]</scope>
    <source>
        <strain evidence="4 5">ATCC 48635</strain>
    </source>
</reference>
<dbReference type="Gene3D" id="2.120.10.80">
    <property type="entry name" value="Kelch-type beta propeller"/>
    <property type="match status" value="2"/>
</dbReference>
<evidence type="ECO:0000313" key="5">
    <source>
        <dbReference type="Proteomes" id="UP000243579"/>
    </source>
</evidence>
<keyword evidence="1" id="KW-0862">Zinc</keyword>
<sequence length="513" mass="56289">MNPRFGVLTLAASVRGGSAREAWSLLAAPSYSATYPPPRDSSTLQVLGDTAIIYGGSNADTTFNDTWLFDLVAEQWTEVPSNRVNPGPRFDHVSVARPSTQELVVFGGTLYSPGSVDDYKQMNDVWIFSLPLLTWTPVPPRTIAPIVRSEAVAVITGDEAAMVVFGGVTLPTNGSFFTYPVDFNDLWALDLSALTWSQLTPRRHSELPQTRFSHAASTVTINGIEYLMVFSGRHVLFNGWTILNDAWMYPLNATQPAVWAQMTSVPAFERIFTAAVTVREQVWFFSGLDYTSDSALAVFADTIVGAVTPPASVQFYAESPKAASPRGRYGHRMAVWRDHVLVYGGQSKEYFGDLWLRNTSVVPTTPLNEASASDVSSEFTVSMLLLAAFACLVALVICLVLILYRKFSRQTAMAQASSAPVRPRGMSSEDIAHFELRPYDPGMNGDDMCPICLVDFNPGESLRHLTCGHPFHPQCIDEWLRKNFTCPMCKRDLAPTPTTEAPQAASTAPFASP</sequence>
<dbReference type="GO" id="GO:0008270">
    <property type="term" value="F:zinc ion binding"/>
    <property type="evidence" value="ECO:0007669"/>
    <property type="project" value="UniProtKB-KW"/>
</dbReference>
<evidence type="ECO:0000256" key="1">
    <source>
        <dbReference type="PROSITE-ProRule" id="PRU00175"/>
    </source>
</evidence>
<dbReference type="InterPro" id="IPR001841">
    <property type="entry name" value="Znf_RING"/>
</dbReference>
<keyword evidence="1" id="KW-0863">Zinc-finger</keyword>
<evidence type="ECO:0000313" key="4">
    <source>
        <dbReference type="EMBL" id="OQR97926.1"/>
    </source>
</evidence>
<feature type="domain" description="RING-type" evidence="3">
    <location>
        <begin position="449"/>
        <end position="490"/>
    </location>
</feature>
<dbReference type="InterPro" id="IPR011043">
    <property type="entry name" value="Gal_Oxase/kelch_b-propeller"/>
</dbReference>
<dbReference type="SMART" id="SM00184">
    <property type="entry name" value="RING"/>
    <property type="match status" value="1"/>
</dbReference>
<dbReference type="PANTHER" id="PTHR23244">
    <property type="entry name" value="KELCH REPEAT DOMAIN"/>
    <property type="match status" value="1"/>
</dbReference>
<dbReference type="SUPFAM" id="SSF50965">
    <property type="entry name" value="Galactose oxidase, central domain"/>
    <property type="match status" value="2"/>
</dbReference>
<evidence type="ECO:0000259" key="3">
    <source>
        <dbReference type="PROSITE" id="PS50089"/>
    </source>
</evidence>
<comment type="caution">
    <text evidence="4">The sequence shown here is derived from an EMBL/GenBank/DDBJ whole genome shotgun (WGS) entry which is preliminary data.</text>
</comment>
<name>A0A1V9ZIY4_ACHHY</name>
<dbReference type="STRING" id="1202772.A0A1V9ZIY4"/>
<accession>A0A1V9ZIY4</accession>
<keyword evidence="1" id="KW-0479">Metal-binding</keyword>